<reference evidence="1" key="1">
    <citation type="submission" date="2021-03" db="EMBL/GenBank/DDBJ databases">
        <authorList>
            <consortium name="DOE Joint Genome Institute"/>
            <person name="Ahrendt S."/>
            <person name="Looney B.P."/>
            <person name="Miyauchi S."/>
            <person name="Morin E."/>
            <person name="Drula E."/>
            <person name="Courty P.E."/>
            <person name="Chicoki N."/>
            <person name="Fauchery L."/>
            <person name="Kohler A."/>
            <person name="Kuo A."/>
            <person name="Labutti K."/>
            <person name="Pangilinan J."/>
            <person name="Lipzen A."/>
            <person name="Riley R."/>
            <person name="Andreopoulos W."/>
            <person name="He G."/>
            <person name="Johnson J."/>
            <person name="Barry K.W."/>
            <person name="Grigoriev I.V."/>
            <person name="Nagy L."/>
            <person name="Hibbett D."/>
            <person name="Henrissat B."/>
            <person name="Matheny P.B."/>
            <person name="Labbe J."/>
            <person name="Martin F."/>
        </authorList>
    </citation>
    <scope>NUCLEOTIDE SEQUENCE</scope>
    <source>
        <strain evidence="1">HHB10654</strain>
    </source>
</reference>
<dbReference type="Proteomes" id="UP000814140">
    <property type="component" value="Unassembled WGS sequence"/>
</dbReference>
<evidence type="ECO:0000313" key="2">
    <source>
        <dbReference type="Proteomes" id="UP000814140"/>
    </source>
</evidence>
<protein>
    <submittedName>
        <fullName evidence="1">Uncharacterized protein</fullName>
    </submittedName>
</protein>
<proteinExistence type="predicted"/>
<sequence length="299" mass="32880">MSSLSPTPREQSADSEDCIVVSLPNSSPHSSILSLESFPSDSPLSFGLSDISEELHPEVVDSGMTAKVEISEATLEVKRHGRFFFEDGNFTFTVEGVLYRVHRYYFVRDSAFFASQLLLGSAGDLDSVDAIDEIWGDVSAADLDLFLSVLYPLDFDKPSVLSVEDWSAVLRLATKWGFASVRRLAVRHLDVMAPPLDKLTLGRGCAVEEWVVPALTALCIRPKSLGLHEARRMVLEDIIVVTSVREAVRTLTWNVGERDILRRVGVLIQDRSGCYKGGGRALTANVNSTKDKNLSSMTA</sequence>
<organism evidence="1 2">
    <name type="scientific">Artomyces pyxidatus</name>
    <dbReference type="NCBI Taxonomy" id="48021"/>
    <lineage>
        <taxon>Eukaryota</taxon>
        <taxon>Fungi</taxon>
        <taxon>Dikarya</taxon>
        <taxon>Basidiomycota</taxon>
        <taxon>Agaricomycotina</taxon>
        <taxon>Agaricomycetes</taxon>
        <taxon>Russulales</taxon>
        <taxon>Auriscalpiaceae</taxon>
        <taxon>Artomyces</taxon>
    </lineage>
</organism>
<name>A0ACB8SWV0_9AGAM</name>
<reference evidence="1" key="2">
    <citation type="journal article" date="2022" name="New Phytol.">
        <title>Evolutionary transition to the ectomycorrhizal habit in the genomes of a hyperdiverse lineage of mushroom-forming fungi.</title>
        <authorList>
            <person name="Looney B."/>
            <person name="Miyauchi S."/>
            <person name="Morin E."/>
            <person name="Drula E."/>
            <person name="Courty P.E."/>
            <person name="Kohler A."/>
            <person name="Kuo A."/>
            <person name="LaButti K."/>
            <person name="Pangilinan J."/>
            <person name="Lipzen A."/>
            <person name="Riley R."/>
            <person name="Andreopoulos W."/>
            <person name="He G."/>
            <person name="Johnson J."/>
            <person name="Nolan M."/>
            <person name="Tritt A."/>
            <person name="Barry K.W."/>
            <person name="Grigoriev I.V."/>
            <person name="Nagy L.G."/>
            <person name="Hibbett D."/>
            <person name="Henrissat B."/>
            <person name="Matheny P.B."/>
            <person name="Labbe J."/>
            <person name="Martin F.M."/>
        </authorList>
    </citation>
    <scope>NUCLEOTIDE SEQUENCE</scope>
    <source>
        <strain evidence="1">HHB10654</strain>
    </source>
</reference>
<dbReference type="EMBL" id="MU277218">
    <property type="protein sequence ID" value="KAI0060610.1"/>
    <property type="molecule type" value="Genomic_DNA"/>
</dbReference>
<keyword evidence="2" id="KW-1185">Reference proteome</keyword>
<evidence type="ECO:0000313" key="1">
    <source>
        <dbReference type="EMBL" id="KAI0060610.1"/>
    </source>
</evidence>
<comment type="caution">
    <text evidence="1">The sequence shown here is derived from an EMBL/GenBank/DDBJ whole genome shotgun (WGS) entry which is preliminary data.</text>
</comment>
<accession>A0ACB8SWV0</accession>
<gene>
    <name evidence="1" type="ORF">BV25DRAFT_947958</name>
</gene>